<dbReference type="PROSITE" id="PS50887">
    <property type="entry name" value="GGDEF"/>
    <property type="match status" value="1"/>
</dbReference>
<dbReference type="GO" id="GO:1902201">
    <property type="term" value="P:negative regulation of bacterial-type flagellum-dependent cell motility"/>
    <property type="evidence" value="ECO:0007669"/>
    <property type="project" value="TreeGrafter"/>
</dbReference>
<feature type="transmembrane region" description="Helical" evidence="8">
    <location>
        <begin position="103"/>
        <end position="124"/>
    </location>
</feature>
<evidence type="ECO:0000256" key="7">
    <source>
        <dbReference type="ARBA" id="ARBA00034247"/>
    </source>
</evidence>
<dbReference type="AlphaFoldDB" id="A0A4Q0T2A5"/>
<keyword evidence="3" id="KW-1003">Cell membrane</keyword>
<dbReference type="NCBIfam" id="TIGR00254">
    <property type="entry name" value="GGDEF"/>
    <property type="match status" value="1"/>
</dbReference>
<evidence type="ECO:0000259" key="9">
    <source>
        <dbReference type="PROSITE" id="PS50887"/>
    </source>
</evidence>
<dbReference type="InterPro" id="IPR029787">
    <property type="entry name" value="Nucleotide_cyclase"/>
</dbReference>
<dbReference type="EC" id="2.7.7.65" evidence="2"/>
<gene>
    <name evidence="10" type="ORF">GRAN_1043</name>
</gene>
<name>A0A4Q0T2A5_9BACT</name>
<dbReference type="PANTHER" id="PTHR45138">
    <property type="entry name" value="REGULATORY COMPONENTS OF SENSORY TRANSDUCTION SYSTEM"/>
    <property type="match status" value="1"/>
</dbReference>
<proteinExistence type="predicted"/>
<comment type="caution">
    <text evidence="10">The sequence shown here is derived from an EMBL/GenBank/DDBJ whole genome shotgun (WGS) entry which is preliminary data.</text>
</comment>
<feature type="transmembrane region" description="Helical" evidence="8">
    <location>
        <begin position="196"/>
        <end position="229"/>
    </location>
</feature>
<feature type="transmembrane region" description="Helical" evidence="8">
    <location>
        <begin position="249"/>
        <end position="270"/>
    </location>
</feature>
<dbReference type="PANTHER" id="PTHR45138:SF9">
    <property type="entry name" value="DIGUANYLATE CYCLASE DGCM-RELATED"/>
    <property type="match status" value="1"/>
</dbReference>
<dbReference type="CDD" id="cd01949">
    <property type="entry name" value="GGDEF"/>
    <property type="match status" value="1"/>
</dbReference>
<evidence type="ECO:0000256" key="5">
    <source>
        <dbReference type="ARBA" id="ARBA00022989"/>
    </source>
</evidence>
<protein>
    <recommendedName>
        <fullName evidence="2">diguanylate cyclase</fullName>
        <ecNumber evidence="2">2.7.7.65</ecNumber>
    </recommendedName>
</protein>
<dbReference type="GO" id="GO:0043709">
    <property type="term" value="P:cell adhesion involved in single-species biofilm formation"/>
    <property type="evidence" value="ECO:0007669"/>
    <property type="project" value="TreeGrafter"/>
</dbReference>
<comment type="subcellular location">
    <subcellularLocation>
        <location evidence="1">Cell membrane</location>
        <topology evidence="1">Multi-pass membrane protein</topology>
    </subcellularLocation>
</comment>
<dbReference type="Pfam" id="PF05231">
    <property type="entry name" value="MASE1"/>
    <property type="match status" value="1"/>
</dbReference>
<evidence type="ECO:0000256" key="2">
    <source>
        <dbReference type="ARBA" id="ARBA00012528"/>
    </source>
</evidence>
<evidence type="ECO:0000313" key="11">
    <source>
        <dbReference type="Proteomes" id="UP000289437"/>
    </source>
</evidence>
<dbReference type="Proteomes" id="UP000289437">
    <property type="component" value="Unassembled WGS sequence"/>
</dbReference>
<feature type="transmembrane region" description="Helical" evidence="8">
    <location>
        <begin position="13"/>
        <end position="35"/>
    </location>
</feature>
<evidence type="ECO:0000256" key="8">
    <source>
        <dbReference type="SAM" id="Phobius"/>
    </source>
</evidence>
<dbReference type="InterPro" id="IPR050469">
    <property type="entry name" value="Diguanylate_Cyclase"/>
</dbReference>
<dbReference type="SUPFAM" id="SSF55073">
    <property type="entry name" value="Nucleotide cyclase"/>
    <property type="match status" value="1"/>
</dbReference>
<dbReference type="Gene3D" id="3.30.70.270">
    <property type="match status" value="1"/>
</dbReference>
<reference evidence="10 11" key="1">
    <citation type="submission" date="2018-11" db="EMBL/GenBank/DDBJ databases">
        <authorList>
            <person name="Mardanov A.V."/>
            <person name="Ravin N.V."/>
            <person name="Dedysh S.N."/>
        </authorList>
    </citation>
    <scope>NUCLEOTIDE SEQUENCE [LARGE SCALE GENOMIC DNA]</scope>
    <source>
        <strain evidence="10 11">AF10</strain>
    </source>
</reference>
<evidence type="ECO:0000256" key="1">
    <source>
        <dbReference type="ARBA" id="ARBA00004651"/>
    </source>
</evidence>
<evidence type="ECO:0000256" key="3">
    <source>
        <dbReference type="ARBA" id="ARBA00022475"/>
    </source>
</evidence>
<dbReference type="SMART" id="SM00267">
    <property type="entry name" value="GGDEF"/>
    <property type="match status" value="1"/>
</dbReference>
<dbReference type="InterPro" id="IPR000160">
    <property type="entry name" value="GGDEF_dom"/>
</dbReference>
<comment type="catalytic activity">
    <reaction evidence="7">
        <text>2 GTP = 3',3'-c-di-GMP + 2 diphosphate</text>
        <dbReference type="Rhea" id="RHEA:24898"/>
        <dbReference type="ChEBI" id="CHEBI:33019"/>
        <dbReference type="ChEBI" id="CHEBI:37565"/>
        <dbReference type="ChEBI" id="CHEBI:58805"/>
        <dbReference type="EC" id="2.7.7.65"/>
    </reaction>
</comment>
<feature type="transmembrane region" description="Helical" evidence="8">
    <location>
        <begin position="169"/>
        <end position="189"/>
    </location>
</feature>
<evidence type="ECO:0000313" key="10">
    <source>
        <dbReference type="EMBL" id="RXH57733.1"/>
    </source>
</evidence>
<evidence type="ECO:0000256" key="6">
    <source>
        <dbReference type="ARBA" id="ARBA00023136"/>
    </source>
</evidence>
<keyword evidence="11" id="KW-1185">Reference proteome</keyword>
<feature type="domain" description="GGDEF" evidence="9">
    <location>
        <begin position="320"/>
        <end position="456"/>
    </location>
</feature>
<dbReference type="EMBL" id="RDSM01000001">
    <property type="protein sequence ID" value="RXH57733.1"/>
    <property type="molecule type" value="Genomic_DNA"/>
</dbReference>
<keyword evidence="6 8" id="KW-0472">Membrane</keyword>
<dbReference type="Pfam" id="PF00990">
    <property type="entry name" value="GGDEF"/>
    <property type="match status" value="1"/>
</dbReference>
<sequence>MIYAIVDLALNRLAFASGWTILWPLNGVSIAILLMRPRSDWPAILIGIGAGAGIGECMDGNSIRMELLLRPISLSEVTISALLLPHFSTLGDWLRKPHIFKRFLGALVLGPSISGVLAAIVFHVSAHQGYLSAFDDWAPSDALGIAVTMPLALSLRTPEMRDLFRPVQLLKTVSVLALAFLVAGLVFGVSRYPLLFLLYPALFLVESLLAFSGSAVAVLGVALIAVYLTDGGRGPFGVWPKDLPVSRDVAIQIYLGFQLLALFPASILLLERRRMAAELRDTNEQLMMLASLDGLTGIPNRRSLDERFAQEWGRAVRLQTPLGLVMIDIDHFKQFNDLYGHHAGDECLRAVASVLYGEVRRTHDHVARFGGEEFALLLPHTDVDGAFHMAEILRQAIVSLAIDHRGCANGVVTVSIGCAAMTPKLGDNRLSLLQVADAALYDAKRSGRNRVHIGETARQIVR</sequence>
<dbReference type="InterPro" id="IPR043128">
    <property type="entry name" value="Rev_trsase/Diguanyl_cyclase"/>
</dbReference>
<accession>A0A4Q0T2A5</accession>
<dbReference type="FunFam" id="3.30.70.270:FF:000001">
    <property type="entry name" value="Diguanylate cyclase domain protein"/>
    <property type="match status" value="1"/>
</dbReference>
<dbReference type="InterPro" id="IPR007895">
    <property type="entry name" value="MASE1"/>
</dbReference>
<keyword evidence="5 8" id="KW-1133">Transmembrane helix</keyword>
<organism evidence="10 11">
    <name type="scientific">Granulicella sibirica</name>
    <dbReference type="NCBI Taxonomy" id="2479048"/>
    <lineage>
        <taxon>Bacteria</taxon>
        <taxon>Pseudomonadati</taxon>
        <taxon>Acidobacteriota</taxon>
        <taxon>Terriglobia</taxon>
        <taxon>Terriglobales</taxon>
        <taxon>Acidobacteriaceae</taxon>
        <taxon>Granulicella</taxon>
    </lineage>
</organism>
<dbReference type="GO" id="GO:0005886">
    <property type="term" value="C:plasma membrane"/>
    <property type="evidence" value="ECO:0007669"/>
    <property type="project" value="UniProtKB-SubCell"/>
</dbReference>
<dbReference type="GO" id="GO:0052621">
    <property type="term" value="F:diguanylate cyclase activity"/>
    <property type="evidence" value="ECO:0007669"/>
    <property type="project" value="UniProtKB-EC"/>
</dbReference>
<evidence type="ECO:0000256" key="4">
    <source>
        <dbReference type="ARBA" id="ARBA00022692"/>
    </source>
</evidence>
<reference evidence="11" key="2">
    <citation type="submission" date="2019-02" db="EMBL/GenBank/DDBJ databases">
        <title>Granulicella sibirica sp. nov., a psychrotolerant acidobacterium isolated from an organic soil layer in forested tundra, West Siberia.</title>
        <authorList>
            <person name="Oshkin I.Y."/>
            <person name="Kulichevskaya I.S."/>
            <person name="Rijpstra W.I.C."/>
            <person name="Sinninghe Damste J.S."/>
            <person name="Rakitin A.L."/>
            <person name="Ravin N.V."/>
            <person name="Dedysh S.N."/>
        </authorList>
    </citation>
    <scope>NUCLEOTIDE SEQUENCE [LARGE SCALE GENOMIC DNA]</scope>
    <source>
        <strain evidence="11">AF10</strain>
    </source>
</reference>
<keyword evidence="4 8" id="KW-0812">Transmembrane</keyword>